<dbReference type="HOGENOM" id="CLU_344122_0_0_7"/>
<dbReference type="EMBL" id="CP001804">
    <property type="protein sequence ID" value="ACY16631.1"/>
    <property type="molecule type" value="Genomic_DNA"/>
</dbReference>
<dbReference type="eggNOG" id="COG1680">
    <property type="taxonomic scope" value="Bacteria"/>
</dbReference>
<feature type="signal peptide" evidence="2">
    <location>
        <begin position="1"/>
        <end position="18"/>
    </location>
</feature>
<evidence type="ECO:0000256" key="2">
    <source>
        <dbReference type="SAM" id="SignalP"/>
    </source>
</evidence>
<dbReference type="PROSITE" id="PS51257">
    <property type="entry name" value="PROKAR_LIPOPROTEIN"/>
    <property type="match status" value="1"/>
</dbReference>
<dbReference type="Gene3D" id="3.40.710.10">
    <property type="entry name" value="DD-peptidase/beta-lactamase superfamily"/>
    <property type="match status" value="1"/>
</dbReference>
<reference evidence="4 5" key="1">
    <citation type="journal article" date="2010" name="Stand. Genomic Sci.">
        <title>Complete genome sequence of Haliangium ochraceum type strain (SMP-2).</title>
        <authorList>
            <consortium name="US DOE Joint Genome Institute (JGI-PGF)"/>
            <person name="Ivanova N."/>
            <person name="Daum C."/>
            <person name="Lang E."/>
            <person name="Abt B."/>
            <person name="Kopitz M."/>
            <person name="Saunders E."/>
            <person name="Lapidus A."/>
            <person name="Lucas S."/>
            <person name="Glavina Del Rio T."/>
            <person name="Nolan M."/>
            <person name="Tice H."/>
            <person name="Copeland A."/>
            <person name="Cheng J.F."/>
            <person name="Chen F."/>
            <person name="Bruce D."/>
            <person name="Goodwin L."/>
            <person name="Pitluck S."/>
            <person name="Mavromatis K."/>
            <person name="Pati A."/>
            <person name="Mikhailova N."/>
            <person name="Chen A."/>
            <person name="Palaniappan K."/>
            <person name="Land M."/>
            <person name="Hauser L."/>
            <person name="Chang Y.J."/>
            <person name="Jeffries C.D."/>
            <person name="Detter J.C."/>
            <person name="Brettin T."/>
            <person name="Rohde M."/>
            <person name="Goker M."/>
            <person name="Bristow J."/>
            <person name="Markowitz V."/>
            <person name="Eisen J.A."/>
            <person name="Hugenholtz P."/>
            <person name="Kyrpides N.C."/>
            <person name="Klenk H.P."/>
        </authorList>
    </citation>
    <scope>NUCLEOTIDE SEQUENCE [LARGE SCALE GENOMIC DNA]</scope>
    <source>
        <strain evidence="5">DSM 14365 / CIP 107738 / JCM 11303 / AJ 13395 / SMP-2</strain>
    </source>
</reference>
<dbReference type="RefSeq" id="WP_012829229.1">
    <property type="nucleotide sequence ID" value="NC_013440.1"/>
</dbReference>
<dbReference type="InterPro" id="IPR012338">
    <property type="entry name" value="Beta-lactam/transpept-like"/>
</dbReference>
<name>D0LKR1_HALO1</name>
<organism evidence="4 5">
    <name type="scientific">Haliangium ochraceum (strain DSM 14365 / JCM 11303 / SMP-2)</name>
    <dbReference type="NCBI Taxonomy" id="502025"/>
    <lineage>
        <taxon>Bacteria</taxon>
        <taxon>Pseudomonadati</taxon>
        <taxon>Myxococcota</taxon>
        <taxon>Polyangia</taxon>
        <taxon>Haliangiales</taxon>
        <taxon>Kofleriaceae</taxon>
        <taxon>Haliangium</taxon>
    </lineage>
</organism>
<feature type="compositionally biased region" description="Pro residues" evidence="1">
    <location>
        <begin position="20"/>
        <end position="35"/>
    </location>
</feature>
<gene>
    <name evidence="4" type="ordered locus">Hoch_4133</name>
</gene>
<feature type="domain" description="Beta-lactamase-related" evidence="3">
    <location>
        <begin position="58"/>
        <end position="376"/>
    </location>
</feature>
<feature type="chain" id="PRO_5003010208" evidence="2">
    <location>
        <begin position="19"/>
        <end position="822"/>
    </location>
</feature>
<protein>
    <submittedName>
        <fullName evidence="4">Beta-lactamase</fullName>
    </submittedName>
</protein>
<accession>D0LKR1</accession>
<keyword evidence="2" id="KW-0732">Signal</keyword>
<sequence length="822" mass="88716">MRRSVLFALALALLASCAPTPRPQPQAPTEAPPPDDSADAANRDAAAEREARLATLAEQLEQQRQALHIVGMSVAIVDAEGVIWARGFGQRDLDSGAEVTPETLFAIGSTTKAFTSAAAAMVVDAGAMQWDDPLTQHMPEFKLQVRAEGERAATIRDALSHRTGFPRMSVLWAGNTLDWAGIARYASRAVPTADLGAEWQYNNVVYAAAGEASARAAQSTWHELVRERILQPLGMRTATLTSAEAERSGLLASGYSWREDLGRQKHEKLRDISTIAAAGSIHASAKDMANWVRFQLGKGTLDDARLVSAAALEETWSPQIEIADMGASYGMGWFLKTWEGQRFVEHGGNVDGFSASVGFLPDAGLGYVFLSNTSASLLQAEIGPRIFDALLGERDPGDADAEDLSPYVGKYIADFGPFSDARFEVRAEGGTLKVDIPGQGVMELRPPDAEGRRTLTISDAIAMSFSRDDQGQVTAMFVHQGGFDFELPREGVEPPMEVDIDEVARYLGRYKGEMGEVSVLVHRGRLSVDIQGQGKSALELPADGAGDADGPWPLRMRKEFYVVFQEDERGAITGFTAHLGDREIAHERVAGASADKPLTRAALDALRKPQRRARAIAAMGHARLEGRIRIPQAGVEGTVQIDFDGLDRYRSHIDLGEVGHMLVVVSPEGSWSDDSFFGVEVLEGARATQARTQHPLAMAGDWDAVFDSVTVRGSETEDGKAVHLVTLRAGELPPWRVQIDAATGEVLSAAGAELNSGHQVPVTLRYSDYRTVPGVRGLRVPFAIANSVAQSGDMALTIERVRTRLRAEPSLYPPTPPTPATP</sequence>
<evidence type="ECO:0000259" key="3">
    <source>
        <dbReference type="Pfam" id="PF00144"/>
    </source>
</evidence>
<dbReference type="Pfam" id="PF00144">
    <property type="entry name" value="Beta-lactamase"/>
    <property type="match status" value="1"/>
</dbReference>
<dbReference type="Proteomes" id="UP000001880">
    <property type="component" value="Chromosome"/>
</dbReference>
<proteinExistence type="predicted"/>
<dbReference type="AlphaFoldDB" id="D0LKR1"/>
<dbReference type="PANTHER" id="PTHR46825:SF15">
    <property type="entry name" value="BETA-LACTAMASE-RELATED DOMAIN-CONTAINING PROTEIN"/>
    <property type="match status" value="1"/>
</dbReference>
<dbReference type="SUPFAM" id="SSF56601">
    <property type="entry name" value="beta-lactamase/transpeptidase-like"/>
    <property type="match status" value="1"/>
</dbReference>
<evidence type="ECO:0000256" key="1">
    <source>
        <dbReference type="SAM" id="MobiDB-lite"/>
    </source>
</evidence>
<keyword evidence="5" id="KW-1185">Reference proteome</keyword>
<dbReference type="KEGG" id="hoh:Hoch_4133"/>
<dbReference type="OrthoDB" id="9801061at2"/>
<evidence type="ECO:0000313" key="4">
    <source>
        <dbReference type="EMBL" id="ACY16631.1"/>
    </source>
</evidence>
<dbReference type="PANTHER" id="PTHR46825">
    <property type="entry name" value="D-ALANYL-D-ALANINE-CARBOXYPEPTIDASE/ENDOPEPTIDASE AMPH"/>
    <property type="match status" value="1"/>
</dbReference>
<evidence type="ECO:0000313" key="5">
    <source>
        <dbReference type="Proteomes" id="UP000001880"/>
    </source>
</evidence>
<feature type="region of interest" description="Disordered" evidence="1">
    <location>
        <begin position="18"/>
        <end position="48"/>
    </location>
</feature>
<dbReference type="InterPro" id="IPR050491">
    <property type="entry name" value="AmpC-like"/>
</dbReference>
<dbReference type="STRING" id="502025.Hoch_4133"/>
<dbReference type="InterPro" id="IPR001466">
    <property type="entry name" value="Beta-lactam-related"/>
</dbReference>